<gene>
    <name evidence="1" type="ORF">HPB49_024648</name>
</gene>
<organism evidence="1 2">
    <name type="scientific">Dermacentor silvarum</name>
    <name type="common">Tick</name>
    <dbReference type="NCBI Taxonomy" id="543639"/>
    <lineage>
        <taxon>Eukaryota</taxon>
        <taxon>Metazoa</taxon>
        <taxon>Ecdysozoa</taxon>
        <taxon>Arthropoda</taxon>
        <taxon>Chelicerata</taxon>
        <taxon>Arachnida</taxon>
        <taxon>Acari</taxon>
        <taxon>Parasitiformes</taxon>
        <taxon>Ixodida</taxon>
        <taxon>Ixodoidea</taxon>
        <taxon>Ixodidae</taxon>
        <taxon>Rhipicephalinae</taxon>
        <taxon>Dermacentor</taxon>
    </lineage>
</organism>
<evidence type="ECO:0000313" key="1">
    <source>
        <dbReference type="EMBL" id="KAH7975163.1"/>
    </source>
</evidence>
<accession>A0ACB8DS19</accession>
<reference evidence="1" key="1">
    <citation type="submission" date="2020-05" db="EMBL/GenBank/DDBJ databases">
        <title>Large-scale comparative analyses of tick genomes elucidate their genetic diversity and vector capacities.</title>
        <authorList>
            <person name="Jia N."/>
            <person name="Wang J."/>
            <person name="Shi W."/>
            <person name="Du L."/>
            <person name="Sun Y."/>
            <person name="Zhan W."/>
            <person name="Jiang J."/>
            <person name="Wang Q."/>
            <person name="Zhang B."/>
            <person name="Ji P."/>
            <person name="Sakyi L.B."/>
            <person name="Cui X."/>
            <person name="Yuan T."/>
            <person name="Jiang B."/>
            <person name="Yang W."/>
            <person name="Lam T.T.-Y."/>
            <person name="Chang Q."/>
            <person name="Ding S."/>
            <person name="Wang X."/>
            <person name="Zhu J."/>
            <person name="Ruan X."/>
            <person name="Zhao L."/>
            <person name="Wei J."/>
            <person name="Que T."/>
            <person name="Du C."/>
            <person name="Cheng J."/>
            <person name="Dai P."/>
            <person name="Han X."/>
            <person name="Huang E."/>
            <person name="Gao Y."/>
            <person name="Liu J."/>
            <person name="Shao H."/>
            <person name="Ye R."/>
            <person name="Li L."/>
            <person name="Wei W."/>
            <person name="Wang X."/>
            <person name="Wang C."/>
            <person name="Yang T."/>
            <person name="Huo Q."/>
            <person name="Li W."/>
            <person name="Guo W."/>
            <person name="Chen H."/>
            <person name="Zhou L."/>
            <person name="Ni X."/>
            <person name="Tian J."/>
            <person name="Zhou Y."/>
            <person name="Sheng Y."/>
            <person name="Liu T."/>
            <person name="Pan Y."/>
            <person name="Xia L."/>
            <person name="Li J."/>
            <person name="Zhao F."/>
            <person name="Cao W."/>
        </authorList>
    </citation>
    <scope>NUCLEOTIDE SEQUENCE</scope>
    <source>
        <strain evidence="1">Dsil-2018</strain>
    </source>
</reference>
<dbReference type="Proteomes" id="UP000821865">
    <property type="component" value="Chromosome 10"/>
</dbReference>
<keyword evidence="2" id="KW-1185">Reference proteome</keyword>
<comment type="caution">
    <text evidence="1">The sequence shown here is derived from an EMBL/GenBank/DDBJ whole genome shotgun (WGS) entry which is preliminary data.</text>
</comment>
<evidence type="ECO:0000313" key="2">
    <source>
        <dbReference type="Proteomes" id="UP000821865"/>
    </source>
</evidence>
<protein>
    <submittedName>
        <fullName evidence="1">Uncharacterized protein</fullName>
    </submittedName>
</protein>
<proteinExistence type="predicted"/>
<dbReference type="EMBL" id="CM023479">
    <property type="protein sequence ID" value="KAH7975163.1"/>
    <property type="molecule type" value="Genomic_DNA"/>
</dbReference>
<sequence>MGICGLWPSAAAPPRSPDEEVFVPDVSSSSVPSTGLLRVTTSMPTMQQQCTTDSSKTQDATSKDSPLRDVNVNLSAIVPTDTGDPMDVQPSGGSTNAAKRGPPVNVLQQDVIASEQPAKKRLGVLPRRKAAGALGGSSEATLSRRLGNADRSRSVAGKGNLSFTTAAVGRRHGPAELSSSEMTSSLLSQGRLLYACSYCPYTSVRRYTVKLHERTHTGERPFVCNVCSRRFVQRTHLMVHQKRHVSEKKARKLFECPDCPAQFLSKRWFKCHRMSHAM</sequence>
<name>A0ACB8DS19_DERSI</name>